<dbReference type="Proteomes" id="UP000293852">
    <property type="component" value="Unassembled WGS sequence"/>
</dbReference>
<reference evidence="1 2" key="1">
    <citation type="submission" date="2019-02" db="EMBL/GenBank/DDBJ databases">
        <title>Sequencing the genomes of 1000 actinobacteria strains.</title>
        <authorList>
            <person name="Klenk H.-P."/>
        </authorList>
    </citation>
    <scope>NUCLEOTIDE SEQUENCE [LARGE SCALE GENOMIC DNA]</scope>
    <source>
        <strain evidence="1 2">DSM 16932</strain>
    </source>
</reference>
<dbReference type="EMBL" id="SGWX01000001">
    <property type="protein sequence ID" value="RZS62533.1"/>
    <property type="molecule type" value="Genomic_DNA"/>
</dbReference>
<keyword evidence="2" id="KW-1185">Reference proteome</keyword>
<dbReference type="AlphaFoldDB" id="A0A4Q7M644"/>
<evidence type="ECO:0000313" key="2">
    <source>
        <dbReference type="Proteomes" id="UP000293852"/>
    </source>
</evidence>
<name>A0A4Q7M644_9MICO</name>
<organism evidence="1 2">
    <name type="scientific">Xylanimonas ulmi</name>
    <dbReference type="NCBI Taxonomy" id="228973"/>
    <lineage>
        <taxon>Bacteria</taxon>
        <taxon>Bacillati</taxon>
        <taxon>Actinomycetota</taxon>
        <taxon>Actinomycetes</taxon>
        <taxon>Micrococcales</taxon>
        <taxon>Promicromonosporaceae</taxon>
        <taxon>Xylanimonas</taxon>
    </lineage>
</organism>
<sequence>MVRDSRLFLSLFGIFARHGHLRDLEPAEFEADPYRALVHAAAGAGWNLVGDDDGDCDDGDGQPTAPWTMGEASPRWSESTRGTNVAWFQLQHGLCPTPTPTPLPIPQLLTAALAPARRLGALTLTGVQTLVPVHLAGDAGDCVYAVGRAFAMPSCGPRASVRVTIDSGDADDVVRGACVVGTYLRFLLGPLVASLRALGRGFDAQGPTPVLAYFPAGGHRITFEADVAEWSDAAVTLLVAAAAEACREAGVRRSVLIDVVAIPRRGVRP</sequence>
<gene>
    <name evidence="1" type="ORF">EV386_2869</name>
</gene>
<evidence type="ECO:0000313" key="1">
    <source>
        <dbReference type="EMBL" id="RZS62533.1"/>
    </source>
</evidence>
<protein>
    <submittedName>
        <fullName evidence="1">Uncharacterized protein</fullName>
    </submittedName>
</protein>
<proteinExistence type="predicted"/>
<accession>A0A4Q7M644</accession>
<comment type="caution">
    <text evidence="1">The sequence shown here is derived from an EMBL/GenBank/DDBJ whole genome shotgun (WGS) entry which is preliminary data.</text>
</comment>